<dbReference type="InterPro" id="IPR029035">
    <property type="entry name" value="DHS-like_NAD/FAD-binding_dom"/>
</dbReference>
<sequence length="326" mass="35489">MSSLHHESRIRPGELELAVQLLKSAKSRLIFVGKGAAYAQAEVAIRKPIDQTKIPFSPTPIGKGFLPDSQSSNAASARHAALEGAGIVLALRALDARLNWILHHGEEPKWNAAVKIIQVDVSAKELGKNNGDPALDIIASESRNEAVAVKAAKRDSIPMNYARVFNVIETLHEISPPEDGNIVYVSEEANTMDISRSAFSVSHPRLCLNAGTYPKMGEFVYLERDSAFGFSLAEVETMARIQIHDYGCSRIPLKAALQVVSGAPRSLGREVGCQEIAQMCGGKWFLSFMASVPVVLNVIIESRKTQKLGFAWQNSSKKTKKGEAKL</sequence>
<evidence type="ECO:0000256" key="1">
    <source>
        <dbReference type="ARBA" id="ARBA00001964"/>
    </source>
</evidence>
<evidence type="ECO:0000259" key="6">
    <source>
        <dbReference type="Pfam" id="PF00205"/>
    </source>
</evidence>
<dbReference type="InParanoid" id="K1WT94"/>
<dbReference type="GO" id="GO:0016829">
    <property type="term" value="F:lyase activity"/>
    <property type="evidence" value="ECO:0007669"/>
    <property type="project" value="UniProtKB-KW"/>
</dbReference>
<evidence type="ECO:0000256" key="2">
    <source>
        <dbReference type="ARBA" id="ARBA00022723"/>
    </source>
</evidence>
<dbReference type="SUPFAM" id="SSF52467">
    <property type="entry name" value="DHS-like NAD/FAD-binding domain"/>
    <property type="match status" value="1"/>
</dbReference>
<dbReference type="FunCoup" id="K1WT94">
    <property type="interactions" value="397"/>
</dbReference>
<feature type="domain" description="Thiamine pyrophosphate enzyme central" evidence="6">
    <location>
        <begin position="16"/>
        <end position="131"/>
    </location>
</feature>
<dbReference type="InterPro" id="IPR045025">
    <property type="entry name" value="HACL1-like"/>
</dbReference>
<keyword evidence="5 7" id="KW-0456">Lyase</keyword>
<dbReference type="eggNOG" id="KOG1185">
    <property type="taxonomic scope" value="Eukaryota"/>
</dbReference>
<dbReference type="Gene3D" id="3.40.50.970">
    <property type="match status" value="1"/>
</dbReference>
<dbReference type="OMA" id="GRICYMA"/>
<evidence type="ECO:0000256" key="4">
    <source>
        <dbReference type="ARBA" id="ARBA00023052"/>
    </source>
</evidence>
<dbReference type="Proteomes" id="UP000006753">
    <property type="component" value="Unassembled WGS sequence"/>
</dbReference>
<dbReference type="GO" id="GO:0000287">
    <property type="term" value="F:magnesium ion binding"/>
    <property type="evidence" value="ECO:0007669"/>
    <property type="project" value="InterPro"/>
</dbReference>
<dbReference type="Pfam" id="PF00205">
    <property type="entry name" value="TPP_enzyme_M"/>
    <property type="match status" value="1"/>
</dbReference>
<dbReference type="PANTHER" id="PTHR43710">
    <property type="entry name" value="2-HYDROXYACYL-COA LYASE"/>
    <property type="match status" value="1"/>
</dbReference>
<dbReference type="GeneID" id="18761510"/>
<dbReference type="Gene3D" id="3.40.50.1220">
    <property type="entry name" value="TPP-binding domain"/>
    <property type="match status" value="1"/>
</dbReference>
<dbReference type="InterPro" id="IPR012000">
    <property type="entry name" value="Thiamin_PyroP_enz_cen_dom"/>
</dbReference>
<dbReference type="GO" id="GO:0030976">
    <property type="term" value="F:thiamine pyrophosphate binding"/>
    <property type="evidence" value="ECO:0007669"/>
    <property type="project" value="InterPro"/>
</dbReference>
<proteinExistence type="predicted"/>
<accession>K1WT94</accession>
<dbReference type="PANTHER" id="PTHR43710:SF2">
    <property type="entry name" value="2-HYDROXYACYL-COA LYASE 1"/>
    <property type="match status" value="1"/>
</dbReference>
<evidence type="ECO:0000313" key="7">
    <source>
        <dbReference type="EMBL" id="EKD16281.1"/>
    </source>
</evidence>
<keyword evidence="8" id="KW-1185">Reference proteome</keyword>
<name>K1WT94_MARBU</name>
<comment type="cofactor">
    <cofactor evidence="1">
        <name>thiamine diphosphate</name>
        <dbReference type="ChEBI" id="CHEBI:58937"/>
    </cofactor>
</comment>
<keyword evidence="2" id="KW-0479">Metal-binding</keyword>
<dbReference type="AlphaFoldDB" id="K1WT94"/>
<evidence type="ECO:0000256" key="3">
    <source>
        <dbReference type="ARBA" id="ARBA00022842"/>
    </source>
</evidence>
<reference evidence="7 8" key="1">
    <citation type="journal article" date="2012" name="BMC Genomics">
        <title>Sequencing the genome of Marssonina brunnea reveals fungus-poplar co-evolution.</title>
        <authorList>
            <person name="Zhu S."/>
            <person name="Cao Y.-Z."/>
            <person name="Jiang C."/>
            <person name="Tan B.-Y."/>
            <person name="Wang Z."/>
            <person name="Feng S."/>
            <person name="Zhang L."/>
            <person name="Su X.-H."/>
            <person name="Brejova B."/>
            <person name="Vinar T."/>
            <person name="Xu M."/>
            <person name="Wang M.-X."/>
            <person name="Zhang S.-G."/>
            <person name="Huang M.-R."/>
            <person name="Wu R."/>
            <person name="Zhou Y."/>
        </authorList>
    </citation>
    <scope>NUCLEOTIDE SEQUENCE [LARGE SCALE GENOMIC DNA]</scope>
    <source>
        <strain evidence="7 8">MB_m1</strain>
    </source>
</reference>
<dbReference type="GO" id="GO:0001561">
    <property type="term" value="P:fatty acid alpha-oxidation"/>
    <property type="evidence" value="ECO:0007669"/>
    <property type="project" value="TreeGrafter"/>
</dbReference>
<dbReference type="KEGG" id="mbe:MBM_05575"/>
<dbReference type="GO" id="GO:0005777">
    <property type="term" value="C:peroxisome"/>
    <property type="evidence" value="ECO:0007669"/>
    <property type="project" value="TreeGrafter"/>
</dbReference>
<organism evidence="7 8">
    <name type="scientific">Marssonina brunnea f. sp. multigermtubi (strain MB_m1)</name>
    <name type="common">Marssonina leaf spot fungus</name>
    <dbReference type="NCBI Taxonomy" id="1072389"/>
    <lineage>
        <taxon>Eukaryota</taxon>
        <taxon>Fungi</taxon>
        <taxon>Dikarya</taxon>
        <taxon>Ascomycota</taxon>
        <taxon>Pezizomycotina</taxon>
        <taxon>Leotiomycetes</taxon>
        <taxon>Helotiales</taxon>
        <taxon>Drepanopezizaceae</taxon>
        <taxon>Drepanopeziza</taxon>
    </lineage>
</organism>
<dbReference type="EMBL" id="JH921439">
    <property type="protein sequence ID" value="EKD16281.1"/>
    <property type="molecule type" value="Genomic_DNA"/>
</dbReference>
<evidence type="ECO:0000313" key="8">
    <source>
        <dbReference type="Proteomes" id="UP000006753"/>
    </source>
</evidence>
<gene>
    <name evidence="7" type="ORF">MBM_05575</name>
</gene>
<dbReference type="STRING" id="1072389.K1WT94"/>
<dbReference type="OrthoDB" id="10006023at2759"/>
<protein>
    <submittedName>
        <fullName evidence="7">2-hydroxyphytanoyl-CoA lyase</fullName>
    </submittedName>
</protein>
<evidence type="ECO:0000256" key="5">
    <source>
        <dbReference type="ARBA" id="ARBA00023239"/>
    </source>
</evidence>
<keyword evidence="4" id="KW-0786">Thiamine pyrophosphate</keyword>
<dbReference type="HOGENOM" id="CLU_852782_0_0_1"/>
<keyword evidence="3" id="KW-0460">Magnesium</keyword>